<dbReference type="RefSeq" id="WP_382467573.1">
    <property type="nucleotide sequence ID" value="NZ_JBHSPX010000015.1"/>
</dbReference>
<protein>
    <submittedName>
        <fullName evidence="3">Excalibur calcium-binding domain-containing protein</fullName>
    </submittedName>
</protein>
<sequence length="26" mass="2905">MQSGEPGYAEHLDRDHDGTACEPYEP</sequence>
<feature type="region of interest" description="Disordered" evidence="1">
    <location>
        <begin position="1"/>
        <end position="26"/>
    </location>
</feature>
<keyword evidence="4" id="KW-1185">Reference proteome</keyword>
<comment type="caution">
    <text evidence="3">The sequence shown here is derived from an EMBL/GenBank/DDBJ whole genome shotgun (WGS) entry which is preliminary data.</text>
</comment>
<dbReference type="EMBL" id="JBHSPX010000015">
    <property type="protein sequence ID" value="MFC6067752.1"/>
    <property type="molecule type" value="Genomic_DNA"/>
</dbReference>
<reference evidence="4" key="1">
    <citation type="journal article" date="2019" name="Int. J. Syst. Evol. Microbiol.">
        <title>The Global Catalogue of Microorganisms (GCM) 10K type strain sequencing project: providing services to taxonomists for standard genome sequencing and annotation.</title>
        <authorList>
            <consortium name="The Broad Institute Genomics Platform"/>
            <consortium name="The Broad Institute Genome Sequencing Center for Infectious Disease"/>
            <person name="Wu L."/>
            <person name="Ma J."/>
        </authorList>
    </citation>
    <scope>NUCLEOTIDE SEQUENCE [LARGE SCALE GENOMIC DNA]</scope>
    <source>
        <strain evidence="4">CGMCC 1.15180</strain>
    </source>
</reference>
<evidence type="ECO:0000256" key="1">
    <source>
        <dbReference type="SAM" id="MobiDB-lite"/>
    </source>
</evidence>
<accession>A0ABW1MZV3</accession>
<dbReference type="InterPro" id="IPR008613">
    <property type="entry name" value="Excalibur_Ca-bd_domain"/>
</dbReference>
<evidence type="ECO:0000313" key="4">
    <source>
        <dbReference type="Proteomes" id="UP001596139"/>
    </source>
</evidence>
<evidence type="ECO:0000313" key="3">
    <source>
        <dbReference type="EMBL" id="MFC6067752.1"/>
    </source>
</evidence>
<evidence type="ECO:0000259" key="2">
    <source>
        <dbReference type="Pfam" id="PF05901"/>
    </source>
</evidence>
<proteinExistence type="predicted"/>
<feature type="domain" description="Excalibur calcium-binding" evidence="2">
    <location>
        <begin position="2"/>
        <end position="22"/>
    </location>
</feature>
<dbReference type="Pfam" id="PF05901">
    <property type="entry name" value="Excalibur"/>
    <property type="match status" value="1"/>
</dbReference>
<dbReference type="Proteomes" id="UP001596139">
    <property type="component" value="Unassembled WGS sequence"/>
</dbReference>
<feature type="compositionally biased region" description="Basic and acidic residues" evidence="1">
    <location>
        <begin position="8"/>
        <end position="19"/>
    </location>
</feature>
<gene>
    <name evidence="3" type="ORF">ACFP4F_35110</name>
</gene>
<name>A0ABW1MZV3_9ACTN</name>
<organism evidence="3 4">
    <name type="scientific">Streptomyces ochraceiscleroticus</name>
    <dbReference type="NCBI Taxonomy" id="47761"/>
    <lineage>
        <taxon>Bacteria</taxon>
        <taxon>Bacillati</taxon>
        <taxon>Actinomycetota</taxon>
        <taxon>Actinomycetes</taxon>
        <taxon>Kitasatosporales</taxon>
        <taxon>Streptomycetaceae</taxon>
        <taxon>Streptomyces</taxon>
    </lineage>
</organism>